<reference evidence="1 2" key="1">
    <citation type="journal article" date="2019" name="Sci. Rep.">
        <title>Orb-weaving spider Araneus ventricosus genome elucidates the spidroin gene catalogue.</title>
        <authorList>
            <person name="Kono N."/>
            <person name="Nakamura H."/>
            <person name="Ohtoshi R."/>
            <person name="Moran D.A.P."/>
            <person name="Shinohara A."/>
            <person name="Yoshida Y."/>
            <person name="Fujiwara M."/>
            <person name="Mori M."/>
            <person name="Tomita M."/>
            <person name="Arakawa K."/>
        </authorList>
    </citation>
    <scope>NUCLEOTIDE SEQUENCE [LARGE SCALE GENOMIC DNA]</scope>
</reference>
<name>A0A4Y2PCL2_ARAVE</name>
<dbReference type="EMBL" id="BGPR01011113">
    <property type="protein sequence ID" value="GBN49685.1"/>
    <property type="molecule type" value="Genomic_DNA"/>
</dbReference>
<gene>
    <name evidence="1" type="ORF">AVEN_172571_1</name>
</gene>
<comment type="caution">
    <text evidence="1">The sequence shown here is derived from an EMBL/GenBank/DDBJ whole genome shotgun (WGS) entry which is preliminary data.</text>
</comment>
<proteinExistence type="predicted"/>
<dbReference type="Proteomes" id="UP000499080">
    <property type="component" value="Unassembled WGS sequence"/>
</dbReference>
<evidence type="ECO:0000313" key="1">
    <source>
        <dbReference type="EMBL" id="GBN49685.1"/>
    </source>
</evidence>
<evidence type="ECO:0000313" key="2">
    <source>
        <dbReference type="Proteomes" id="UP000499080"/>
    </source>
</evidence>
<accession>A0A4Y2PCL2</accession>
<keyword evidence="2" id="KW-1185">Reference proteome</keyword>
<protein>
    <submittedName>
        <fullName evidence="1">Uncharacterized protein</fullName>
    </submittedName>
</protein>
<organism evidence="1 2">
    <name type="scientific">Araneus ventricosus</name>
    <name type="common">Orbweaver spider</name>
    <name type="synonym">Epeira ventricosa</name>
    <dbReference type="NCBI Taxonomy" id="182803"/>
    <lineage>
        <taxon>Eukaryota</taxon>
        <taxon>Metazoa</taxon>
        <taxon>Ecdysozoa</taxon>
        <taxon>Arthropoda</taxon>
        <taxon>Chelicerata</taxon>
        <taxon>Arachnida</taxon>
        <taxon>Araneae</taxon>
        <taxon>Araneomorphae</taxon>
        <taxon>Entelegynae</taxon>
        <taxon>Araneoidea</taxon>
        <taxon>Araneidae</taxon>
        <taxon>Araneus</taxon>
    </lineage>
</organism>
<dbReference type="AlphaFoldDB" id="A0A4Y2PCL2"/>
<sequence length="104" mass="11309">MEEIESFALITLFSDKLQNAIEAGVWRVAAFRGSVCGIRSRSSLAVICVLQTATGFGAGKILIPKDPSSWKIEETHSALSTWVHSLFQGGSCVKNYPASKYLDD</sequence>